<name>A0A8X6HLB9_TRICU</name>
<organism evidence="2 3">
    <name type="scientific">Trichonephila clavata</name>
    <name type="common">Joro spider</name>
    <name type="synonym">Nephila clavata</name>
    <dbReference type="NCBI Taxonomy" id="2740835"/>
    <lineage>
        <taxon>Eukaryota</taxon>
        <taxon>Metazoa</taxon>
        <taxon>Ecdysozoa</taxon>
        <taxon>Arthropoda</taxon>
        <taxon>Chelicerata</taxon>
        <taxon>Arachnida</taxon>
        <taxon>Araneae</taxon>
        <taxon>Araneomorphae</taxon>
        <taxon>Entelegynae</taxon>
        <taxon>Araneoidea</taxon>
        <taxon>Nephilidae</taxon>
        <taxon>Trichonephila</taxon>
    </lineage>
</organism>
<gene>
    <name evidence="2" type="primary">AVEN_262380_1</name>
    <name evidence="2" type="ORF">TNCT_312021</name>
</gene>
<keyword evidence="1" id="KW-1133">Transmembrane helix</keyword>
<keyword evidence="3" id="KW-1185">Reference proteome</keyword>
<feature type="transmembrane region" description="Helical" evidence="1">
    <location>
        <begin position="116"/>
        <end position="140"/>
    </location>
</feature>
<feature type="transmembrane region" description="Helical" evidence="1">
    <location>
        <begin position="38"/>
        <end position="60"/>
    </location>
</feature>
<accession>A0A8X6HLB9</accession>
<proteinExistence type="predicted"/>
<dbReference type="EMBL" id="BMAO01038476">
    <property type="protein sequence ID" value="GFR25248.1"/>
    <property type="molecule type" value="Genomic_DNA"/>
</dbReference>
<keyword evidence="1" id="KW-0812">Transmembrane</keyword>
<evidence type="ECO:0000313" key="3">
    <source>
        <dbReference type="Proteomes" id="UP000887116"/>
    </source>
</evidence>
<evidence type="ECO:0000256" key="1">
    <source>
        <dbReference type="SAM" id="Phobius"/>
    </source>
</evidence>
<sequence length="142" mass="15884">MESLEQFMSFSAFIFVVSSMTGMFWLSYNVLFVTKHGYVHYLSCMAGEIFLCSIIGMVIVSASSANRAADVAKEAVLSLPGRIPQYYNELKVILRKDFKDNICLTLWKLYEIDRSLILCALGVLMNYGILIATLGTVSSINK</sequence>
<evidence type="ECO:0000313" key="2">
    <source>
        <dbReference type="EMBL" id="GFR25248.1"/>
    </source>
</evidence>
<dbReference type="OrthoDB" id="6436733at2759"/>
<dbReference type="AlphaFoldDB" id="A0A8X6HLB9"/>
<dbReference type="Proteomes" id="UP000887116">
    <property type="component" value="Unassembled WGS sequence"/>
</dbReference>
<protein>
    <submittedName>
        <fullName evidence="2">Uncharacterized protein</fullName>
    </submittedName>
</protein>
<reference evidence="2" key="1">
    <citation type="submission" date="2020-07" db="EMBL/GenBank/DDBJ databases">
        <title>Multicomponent nature underlies the extraordinary mechanical properties of spider dragline silk.</title>
        <authorList>
            <person name="Kono N."/>
            <person name="Nakamura H."/>
            <person name="Mori M."/>
            <person name="Yoshida Y."/>
            <person name="Ohtoshi R."/>
            <person name="Malay A.D."/>
            <person name="Moran D.A.P."/>
            <person name="Tomita M."/>
            <person name="Numata K."/>
            <person name="Arakawa K."/>
        </authorList>
    </citation>
    <scope>NUCLEOTIDE SEQUENCE</scope>
</reference>
<comment type="caution">
    <text evidence="2">The sequence shown here is derived from an EMBL/GenBank/DDBJ whole genome shotgun (WGS) entry which is preliminary data.</text>
</comment>
<keyword evidence="1" id="KW-0472">Membrane</keyword>
<feature type="transmembrane region" description="Helical" evidence="1">
    <location>
        <begin position="7"/>
        <end position="26"/>
    </location>
</feature>